<dbReference type="EMBL" id="ASGP02000001">
    <property type="protein sequence ID" value="KAH9527009.1"/>
    <property type="molecule type" value="Genomic_DNA"/>
</dbReference>
<evidence type="ECO:0000256" key="5">
    <source>
        <dbReference type="ARBA" id="ARBA00022692"/>
    </source>
</evidence>
<protein>
    <submittedName>
        <fullName evidence="14">Merlin</fullName>
    </submittedName>
</protein>
<comment type="subcellular location">
    <subcellularLocation>
        <location evidence="1">Mitochondrion inner membrane</location>
        <topology evidence="1">Multi-pass membrane protein</topology>
    </subcellularLocation>
</comment>
<organism evidence="14 15">
    <name type="scientific">Dermatophagoides farinae</name>
    <name type="common">American house dust mite</name>
    <dbReference type="NCBI Taxonomy" id="6954"/>
    <lineage>
        <taxon>Eukaryota</taxon>
        <taxon>Metazoa</taxon>
        <taxon>Ecdysozoa</taxon>
        <taxon>Arthropoda</taxon>
        <taxon>Chelicerata</taxon>
        <taxon>Arachnida</taxon>
        <taxon>Acari</taxon>
        <taxon>Acariformes</taxon>
        <taxon>Sarcoptiformes</taxon>
        <taxon>Astigmata</taxon>
        <taxon>Psoroptidia</taxon>
        <taxon>Analgoidea</taxon>
        <taxon>Pyroglyphidae</taxon>
        <taxon>Dermatophagoidinae</taxon>
        <taxon>Dermatophagoides</taxon>
    </lineage>
</organism>
<dbReference type="FunFam" id="1.50.40.10:FF:000029">
    <property type="entry name" value="Solute carrier family 25 member 28"/>
    <property type="match status" value="1"/>
</dbReference>
<dbReference type="InterPro" id="IPR018108">
    <property type="entry name" value="MCP_transmembrane"/>
</dbReference>
<comment type="caution">
    <text evidence="14">The sequence shown here is derived from an EMBL/GenBank/DDBJ whole genome shotgun (WGS) entry which is preliminary data.</text>
</comment>
<accession>A0A922ICW8</accession>
<dbReference type="PROSITE" id="PS50920">
    <property type="entry name" value="SOLCAR"/>
    <property type="match status" value="3"/>
</dbReference>
<evidence type="ECO:0000256" key="13">
    <source>
        <dbReference type="RuleBase" id="RU000488"/>
    </source>
</evidence>
<evidence type="ECO:0000256" key="12">
    <source>
        <dbReference type="PROSITE-ProRule" id="PRU00282"/>
    </source>
</evidence>
<evidence type="ECO:0000256" key="8">
    <source>
        <dbReference type="ARBA" id="ARBA00023004"/>
    </source>
</evidence>
<evidence type="ECO:0000256" key="3">
    <source>
        <dbReference type="ARBA" id="ARBA00022448"/>
    </source>
</evidence>
<evidence type="ECO:0000256" key="7">
    <source>
        <dbReference type="ARBA" id="ARBA00022989"/>
    </source>
</evidence>
<dbReference type="GO" id="GO:0015093">
    <property type="term" value="F:ferrous iron transmembrane transporter activity"/>
    <property type="evidence" value="ECO:0007669"/>
    <property type="project" value="TreeGrafter"/>
</dbReference>
<comment type="similarity">
    <text evidence="2 13">Belongs to the mitochondrial carrier (TC 2.A.29) family.</text>
</comment>
<keyword evidence="4" id="KW-0410">Iron transport</keyword>
<sequence>MLGLFSSPPMTTTNTATITNINNNSNNNEILDGDDYESMPESSSVGVHMMAGAMAGMMEHVLMYPLDSVKTRMQTLRPNPNASYRSVPEALYKMIRYEGLLRPIKGVSVVFFSAGPAHALYYSCYERMKLILSGTTISYDQTHLSHGAAGCLATLLHDAVMNPAEVIKQRMQIYNSPYRSSLQCMADVFKQEGFRAFYRSYYTSLVMNVPFQSIHFMTYEVMQNFFNKNREYNARVHVISGAMAGGFAAAITTPLDVCKTLINTQERQVLQSSKQRIITGLFGAISTIYKCCGVKGYFQGLQARVLYSMPATAISWSVYEFLKYVLLILCSICCCCSCRITSSYDGGISCDAKSYDGGGSGGNEICAVDEFCCCGCCCCELSQIIIFAVDNGGGSGGGANENAVRSNRLYSTVVFSGKHVLDVCRLQYDSLRWQPRAGIFSKSQWRFKYFGFIIIIVVDGDSILEKYSLCSCPPACRQRNKY</sequence>
<reference evidence="14" key="1">
    <citation type="submission" date="2013-05" db="EMBL/GenBank/DDBJ databases">
        <authorList>
            <person name="Yim A.K.Y."/>
            <person name="Chan T.F."/>
            <person name="Ji K.M."/>
            <person name="Liu X.Y."/>
            <person name="Zhou J.W."/>
            <person name="Li R.Q."/>
            <person name="Yang K.Y."/>
            <person name="Li J."/>
            <person name="Li M."/>
            <person name="Law P.T.W."/>
            <person name="Wu Y.L."/>
            <person name="Cai Z.L."/>
            <person name="Qin H."/>
            <person name="Bao Y."/>
            <person name="Leung R.K.K."/>
            <person name="Ng P.K.S."/>
            <person name="Zou J."/>
            <person name="Zhong X.J."/>
            <person name="Ran P.X."/>
            <person name="Zhong N.S."/>
            <person name="Liu Z.G."/>
            <person name="Tsui S.K.W."/>
        </authorList>
    </citation>
    <scope>NUCLEOTIDE SEQUENCE</scope>
    <source>
        <strain evidence="14">Derf</strain>
        <tissue evidence="14">Whole organism</tissue>
    </source>
</reference>
<keyword evidence="9" id="KW-0406">Ion transport</keyword>
<feature type="repeat" description="Solcar" evidence="12">
    <location>
        <begin position="43"/>
        <end position="131"/>
    </location>
</feature>
<evidence type="ECO:0000256" key="2">
    <source>
        <dbReference type="ARBA" id="ARBA00006375"/>
    </source>
</evidence>
<evidence type="ECO:0000256" key="6">
    <source>
        <dbReference type="ARBA" id="ARBA00022792"/>
    </source>
</evidence>
<proteinExistence type="inferred from homology"/>
<keyword evidence="5 12" id="KW-0812">Transmembrane</keyword>
<name>A0A922ICW8_DERFA</name>
<dbReference type="PANTHER" id="PTHR45758">
    <property type="entry name" value="MITOFERRIN-1-RELATED"/>
    <property type="match status" value="1"/>
</dbReference>
<dbReference type="Pfam" id="PF00153">
    <property type="entry name" value="Mito_carr"/>
    <property type="match status" value="3"/>
</dbReference>
<dbReference type="Proteomes" id="UP000790347">
    <property type="component" value="Unassembled WGS sequence"/>
</dbReference>
<dbReference type="Gene3D" id="1.50.40.10">
    <property type="entry name" value="Mitochondrial carrier domain"/>
    <property type="match status" value="2"/>
</dbReference>
<gene>
    <name evidence="14" type="primary">NF2</name>
    <name evidence="14" type="ORF">DERF_001058</name>
</gene>
<evidence type="ECO:0000313" key="15">
    <source>
        <dbReference type="Proteomes" id="UP000790347"/>
    </source>
</evidence>
<dbReference type="PANTHER" id="PTHR45758:SF20">
    <property type="entry name" value="MITOFERRIN-2"/>
    <property type="match status" value="1"/>
</dbReference>
<dbReference type="GO" id="GO:0048250">
    <property type="term" value="P:iron import into the mitochondrion"/>
    <property type="evidence" value="ECO:0007669"/>
    <property type="project" value="TreeGrafter"/>
</dbReference>
<evidence type="ECO:0000256" key="10">
    <source>
        <dbReference type="ARBA" id="ARBA00023128"/>
    </source>
</evidence>
<evidence type="ECO:0000256" key="1">
    <source>
        <dbReference type="ARBA" id="ARBA00004448"/>
    </source>
</evidence>
<evidence type="ECO:0000256" key="4">
    <source>
        <dbReference type="ARBA" id="ARBA00022496"/>
    </source>
</evidence>
<evidence type="ECO:0000256" key="9">
    <source>
        <dbReference type="ARBA" id="ARBA00023065"/>
    </source>
</evidence>
<keyword evidence="7" id="KW-1133">Transmembrane helix</keyword>
<dbReference type="AlphaFoldDB" id="A0A922ICW8"/>
<dbReference type="GO" id="GO:0005743">
    <property type="term" value="C:mitochondrial inner membrane"/>
    <property type="evidence" value="ECO:0007669"/>
    <property type="project" value="UniProtKB-SubCell"/>
</dbReference>
<dbReference type="SUPFAM" id="SSF103506">
    <property type="entry name" value="Mitochondrial carrier"/>
    <property type="match status" value="1"/>
</dbReference>
<evidence type="ECO:0000313" key="14">
    <source>
        <dbReference type="EMBL" id="KAH9527009.1"/>
    </source>
</evidence>
<keyword evidence="15" id="KW-1185">Reference proteome</keyword>
<reference evidence="14" key="2">
    <citation type="journal article" date="2022" name="Res Sq">
        <title>Comparative Genomics Reveals Insights into the Divergent Evolution of Astigmatic Mites and Household Pest Adaptations.</title>
        <authorList>
            <person name="Xiong Q."/>
            <person name="Wan A.T.-Y."/>
            <person name="Liu X.-Y."/>
            <person name="Fung C.S.-H."/>
            <person name="Xiao X."/>
            <person name="Malainual N."/>
            <person name="Hou J."/>
            <person name="Wang L."/>
            <person name="Wang M."/>
            <person name="Yang K."/>
            <person name="Cui Y."/>
            <person name="Leung E."/>
            <person name="Nong W."/>
            <person name="Shin S.-K."/>
            <person name="Au S."/>
            <person name="Jeong K.Y."/>
            <person name="Chew F.T."/>
            <person name="Hui J."/>
            <person name="Leung T.F."/>
            <person name="Tungtrongchitr A."/>
            <person name="Zhong N."/>
            <person name="Liu Z."/>
            <person name="Tsui S."/>
        </authorList>
    </citation>
    <scope>NUCLEOTIDE SEQUENCE</scope>
    <source>
        <strain evidence="14">Derf</strain>
        <tissue evidence="14">Whole organism</tissue>
    </source>
</reference>
<keyword evidence="10" id="KW-0496">Mitochondrion</keyword>
<keyword evidence="8" id="KW-0408">Iron</keyword>
<feature type="repeat" description="Solcar" evidence="12">
    <location>
        <begin position="141"/>
        <end position="225"/>
    </location>
</feature>
<keyword evidence="11 12" id="KW-0472">Membrane</keyword>
<evidence type="ECO:0000256" key="11">
    <source>
        <dbReference type="ARBA" id="ARBA00023136"/>
    </source>
</evidence>
<dbReference type="InterPro" id="IPR023395">
    <property type="entry name" value="MCP_dom_sf"/>
</dbReference>
<keyword evidence="3 13" id="KW-0813">Transport</keyword>
<keyword evidence="6" id="KW-0999">Mitochondrion inner membrane</keyword>
<feature type="repeat" description="Solcar" evidence="12">
    <location>
        <begin position="232"/>
        <end position="325"/>
    </location>
</feature>